<gene>
    <name evidence="2" type="ORF">DBW64_04525</name>
</gene>
<dbReference type="Proteomes" id="UP000252289">
    <property type="component" value="Unassembled WGS sequence"/>
</dbReference>
<name>A0A368EJV1_9PROT</name>
<sequence>MNNEILTFDAKSREDFLNKLSLGRVLSYLAIWGLTLSALLAPLLLLKFFTGRDPLTLLDSKFTTLAGKIGFHRAPAEGRLDFSERIAQERPDIAERPRTYSQLWSRCYFTNNVSSDDVAHLKKILIGIRQSVSN</sequence>
<reference evidence="2 3" key="1">
    <citation type="journal article" date="2018" name="Microbiome">
        <title>Fine metagenomic profile of the Mediterranean stratified and mixed water columns revealed by assembly and recruitment.</title>
        <authorList>
            <person name="Haro-Moreno J.M."/>
            <person name="Lopez-Perez M."/>
            <person name="De La Torre J.R."/>
            <person name="Picazo A."/>
            <person name="Camacho A."/>
            <person name="Rodriguez-Valera F."/>
        </authorList>
    </citation>
    <scope>NUCLEOTIDE SEQUENCE [LARGE SCALE GENOMIC DNA]</scope>
    <source>
        <strain evidence="2">MED-G50</strain>
    </source>
</reference>
<keyword evidence="1" id="KW-0472">Membrane</keyword>
<organism evidence="2 3">
    <name type="scientific">PS1 clade bacterium</name>
    <dbReference type="NCBI Taxonomy" id="2175152"/>
    <lineage>
        <taxon>Bacteria</taxon>
        <taxon>Pseudomonadati</taxon>
        <taxon>Pseudomonadota</taxon>
        <taxon>Alphaproteobacteria</taxon>
        <taxon>PS1 clade</taxon>
    </lineage>
</organism>
<evidence type="ECO:0000313" key="2">
    <source>
        <dbReference type="EMBL" id="RCL83987.1"/>
    </source>
</evidence>
<evidence type="ECO:0000256" key="1">
    <source>
        <dbReference type="SAM" id="Phobius"/>
    </source>
</evidence>
<protein>
    <recommendedName>
        <fullName evidence="4">DUF4129 domain-containing protein</fullName>
    </recommendedName>
</protein>
<accession>A0A368EJV1</accession>
<keyword evidence="1" id="KW-0812">Transmembrane</keyword>
<evidence type="ECO:0000313" key="3">
    <source>
        <dbReference type="Proteomes" id="UP000252289"/>
    </source>
</evidence>
<keyword evidence="1" id="KW-1133">Transmembrane helix</keyword>
<feature type="transmembrane region" description="Helical" evidence="1">
    <location>
        <begin position="25"/>
        <end position="46"/>
    </location>
</feature>
<comment type="caution">
    <text evidence="2">The sequence shown here is derived from an EMBL/GenBank/DDBJ whole genome shotgun (WGS) entry which is preliminary data.</text>
</comment>
<evidence type="ECO:0008006" key="4">
    <source>
        <dbReference type="Google" id="ProtNLM"/>
    </source>
</evidence>
<dbReference type="AlphaFoldDB" id="A0A368EJV1"/>
<dbReference type="EMBL" id="QOQK01000021">
    <property type="protein sequence ID" value="RCL83987.1"/>
    <property type="molecule type" value="Genomic_DNA"/>
</dbReference>
<proteinExistence type="predicted"/>